<dbReference type="PANTHER" id="PTHR21485">
    <property type="entry name" value="HAD SUPERFAMILY MEMBERS CMAS AND KDSC"/>
    <property type="match status" value="1"/>
</dbReference>
<dbReference type="EMBL" id="CP093313">
    <property type="protein sequence ID" value="UWZ86131.1"/>
    <property type="molecule type" value="Genomic_DNA"/>
</dbReference>
<reference evidence="1" key="1">
    <citation type="submission" date="2021-04" db="EMBL/GenBank/DDBJ databases">
        <title>Phylogenetic analysis of Acidobacteriaceae.</title>
        <authorList>
            <person name="Qiu L."/>
            <person name="Zhang Q."/>
        </authorList>
    </citation>
    <scope>NUCLEOTIDE SEQUENCE</scope>
    <source>
        <strain evidence="1">DSM 25168</strain>
    </source>
</reference>
<dbReference type="InterPro" id="IPR050793">
    <property type="entry name" value="CMP-NeuNAc_synthase"/>
</dbReference>
<dbReference type="KEGG" id="orp:MOP44_09325"/>
<dbReference type="InterPro" id="IPR003329">
    <property type="entry name" value="Cytidylyl_trans"/>
</dbReference>
<organism evidence="1 2">
    <name type="scientific">Occallatibacter riparius</name>
    <dbReference type="NCBI Taxonomy" id="1002689"/>
    <lineage>
        <taxon>Bacteria</taxon>
        <taxon>Pseudomonadati</taxon>
        <taxon>Acidobacteriota</taxon>
        <taxon>Terriglobia</taxon>
        <taxon>Terriglobales</taxon>
        <taxon>Acidobacteriaceae</taxon>
        <taxon>Occallatibacter</taxon>
    </lineage>
</organism>
<dbReference type="Pfam" id="PF02348">
    <property type="entry name" value="CTP_transf_3"/>
    <property type="match status" value="1"/>
</dbReference>
<evidence type="ECO:0000313" key="2">
    <source>
        <dbReference type="Proteomes" id="UP001059380"/>
    </source>
</evidence>
<dbReference type="Gene3D" id="3.90.550.10">
    <property type="entry name" value="Spore Coat Polysaccharide Biosynthesis Protein SpsA, Chain A"/>
    <property type="match status" value="1"/>
</dbReference>
<dbReference type="PANTHER" id="PTHR21485:SF3">
    <property type="entry name" value="N-ACYLNEURAMINATE CYTIDYLYLTRANSFERASE"/>
    <property type="match status" value="1"/>
</dbReference>
<accession>A0A9J7BTA7</accession>
<dbReference type="InterPro" id="IPR029044">
    <property type="entry name" value="Nucleotide-diphossugar_trans"/>
</dbReference>
<dbReference type="RefSeq" id="WP_260795775.1">
    <property type="nucleotide sequence ID" value="NZ_CP093313.1"/>
</dbReference>
<dbReference type="GO" id="GO:0008781">
    <property type="term" value="F:N-acylneuraminate cytidylyltransferase activity"/>
    <property type="evidence" value="ECO:0007669"/>
    <property type="project" value="TreeGrafter"/>
</dbReference>
<gene>
    <name evidence="1" type="ORF">MOP44_09325</name>
</gene>
<protein>
    <recommendedName>
        <fullName evidence="3">Cytidyltransferase</fullName>
    </recommendedName>
</protein>
<keyword evidence="2" id="KW-1185">Reference proteome</keyword>
<proteinExistence type="predicted"/>
<dbReference type="Proteomes" id="UP001059380">
    <property type="component" value="Chromosome"/>
</dbReference>
<dbReference type="SUPFAM" id="SSF53448">
    <property type="entry name" value="Nucleotide-diphospho-sugar transferases"/>
    <property type="match status" value="1"/>
</dbReference>
<sequence>MGKIIAMIPARMGSQRLAQKNLRTLRGVPLIVRAIRKCQEANCFDEIWVNSEDAAFAPIAQVEGVGFHQRPAELGNNQATSEDFVKEFFRAHDCERLAQVHSIAPLLTAAEVKAFMDAWLNSSHDVMLSCIHDQIEVAYQNKPVNFSFAEKTNSQDLQPTQRITWSITGWKRASFLEAAAADKNSTYYGSVGFYPVSSISGHVIKTQTDLDIAEALLNIIEPAAVTVSQ</sequence>
<dbReference type="AlphaFoldDB" id="A0A9J7BTA7"/>
<name>A0A9J7BTA7_9BACT</name>
<evidence type="ECO:0000313" key="1">
    <source>
        <dbReference type="EMBL" id="UWZ86131.1"/>
    </source>
</evidence>
<evidence type="ECO:0008006" key="3">
    <source>
        <dbReference type="Google" id="ProtNLM"/>
    </source>
</evidence>